<evidence type="ECO:0000313" key="2">
    <source>
        <dbReference type="Proteomes" id="UP001195769"/>
    </source>
</evidence>
<gene>
    <name evidence="1" type="ORF">F5891DRAFT_1190304</name>
</gene>
<dbReference type="RefSeq" id="XP_041224399.1">
    <property type="nucleotide sequence ID" value="XM_041367277.1"/>
</dbReference>
<reference evidence="1" key="1">
    <citation type="journal article" date="2020" name="New Phytol.">
        <title>Comparative genomics reveals dynamic genome evolution in host specialist ectomycorrhizal fungi.</title>
        <authorList>
            <person name="Lofgren L.A."/>
            <person name="Nguyen N.H."/>
            <person name="Vilgalys R."/>
            <person name="Ruytinx J."/>
            <person name="Liao H.L."/>
            <person name="Branco S."/>
            <person name="Kuo A."/>
            <person name="LaButti K."/>
            <person name="Lipzen A."/>
            <person name="Andreopoulos W."/>
            <person name="Pangilinan J."/>
            <person name="Riley R."/>
            <person name="Hundley H."/>
            <person name="Na H."/>
            <person name="Barry K."/>
            <person name="Grigoriev I.V."/>
            <person name="Stajich J.E."/>
            <person name="Kennedy P.G."/>
        </authorList>
    </citation>
    <scope>NUCLEOTIDE SEQUENCE</scope>
    <source>
        <strain evidence="1">FC203</strain>
    </source>
</reference>
<protein>
    <submittedName>
        <fullName evidence="1">Uncharacterized protein</fullName>
    </submittedName>
</protein>
<name>A0AAD4E326_9AGAM</name>
<sequence>MSNQKALLLVCNFESTAITLIANFLAASKDDKNEDDNSNAYFELTLAADLLNEWVFLYKDLDVRDPDQIYWSEFILEMIKSAHINTISRFLDVPALNMDDLQLKGMQAVIAACTASLECALNFVAMSKAFGNDQSIGTGSAKGSTTKSHKIPLKRNKFSGKDSAATSAFSEANCGLATTEYYESLKREGMKYTMDTIAFMVFRVGSETL</sequence>
<dbReference type="EMBL" id="JABBWK010000036">
    <property type="protein sequence ID" value="KAG1898823.1"/>
    <property type="molecule type" value="Genomic_DNA"/>
</dbReference>
<evidence type="ECO:0000313" key="1">
    <source>
        <dbReference type="EMBL" id="KAG1898823.1"/>
    </source>
</evidence>
<keyword evidence="2" id="KW-1185">Reference proteome</keyword>
<dbReference type="GeneID" id="64661575"/>
<accession>A0AAD4E326</accession>
<dbReference type="Proteomes" id="UP001195769">
    <property type="component" value="Unassembled WGS sequence"/>
</dbReference>
<comment type="caution">
    <text evidence="1">The sequence shown here is derived from an EMBL/GenBank/DDBJ whole genome shotgun (WGS) entry which is preliminary data.</text>
</comment>
<dbReference type="AlphaFoldDB" id="A0AAD4E326"/>
<organism evidence="1 2">
    <name type="scientific">Suillus fuscotomentosus</name>
    <dbReference type="NCBI Taxonomy" id="1912939"/>
    <lineage>
        <taxon>Eukaryota</taxon>
        <taxon>Fungi</taxon>
        <taxon>Dikarya</taxon>
        <taxon>Basidiomycota</taxon>
        <taxon>Agaricomycotina</taxon>
        <taxon>Agaricomycetes</taxon>
        <taxon>Agaricomycetidae</taxon>
        <taxon>Boletales</taxon>
        <taxon>Suillineae</taxon>
        <taxon>Suillaceae</taxon>
        <taxon>Suillus</taxon>
    </lineage>
</organism>
<proteinExistence type="predicted"/>